<evidence type="ECO:0008006" key="4">
    <source>
        <dbReference type="Google" id="ProtNLM"/>
    </source>
</evidence>
<dbReference type="Proteomes" id="UP000502035">
    <property type="component" value="Chromosome"/>
</dbReference>
<feature type="transmembrane region" description="Helical" evidence="1">
    <location>
        <begin position="40"/>
        <end position="60"/>
    </location>
</feature>
<dbReference type="EMBL" id="CP049866">
    <property type="protein sequence ID" value="QIK76357.1"/>
    <property type="molecule type" value="Genomic_DNA"/>
</dbReference>
<dbReference type="KEGG" id="npi:G7071_13945"/>
<evidence type="ECO:0000256" key="1">
    <source>
        <dbReference type="SAM" id="Phobius"/>
    </source>
</evidence>
<sequence>MTDLLKDMLTDRADALDAPQLDVAAMVRDGDRQAARRRNAVVGLGAAAAVVTAIAIPQLLPQPSQTAREFSYAGAFEAGEPSYAVGSRVTIDGHTFDTGHDVHAMVQTTEGVVFTDKEGVVRAADGQETTRIGQSTTSRDFFALETDGSLVAWIEERPGRGPIFTAFDQATGEAKTLDYVVRTVGTEYSPDLWAVDGDDVWLRDDRGVVRWNVATGEQTELGAPRGLEIHDVKAGVIAYEQQLVGQPETPLRFSRDGSVPFGGTPTAMLSDVVTLSPDGATALGEDEPDHPALADTATGQVTPLQVPDGYDFFTGYGWADADTFVGLGLNQPWDSTPADLLTCEVGGACRVTAEDVGTQDGGFVIPVGRPMDD</sequence>
<name>A0A6G7YIA5_9ACTN</name>
<reference evidence="2 3" key="1">
    <citation type="submission" date="2020-03" db="EMBL/GenBank/DDBJ databases">
        <title>Nocardioides sp. nov., isolated from fish.</title>
        <authorList>
            <person name="Hyun D.-W."/>
            <person name="Bae J.-W."/>
        </authorList>
    </citation>
    <scope>NUCLEOTIDE SEQUENCE [LARGE SCALE GENOMIC DNA]</scope>
    <source>
        <strain evidence="2 3">HDW12A</strain>
    </source>
</reference>
<keyword evidence="1" id="KW-1133">Transmembrane helix</keyword>
<keyword evidence="1" id="KW-0812">Transmembrane</keyword>
<accession>A0A6G7YIA5</accession>
<organism evidence="2 3">
    <name type="scientific">Nocardioides piscis</name>
    <dbReference type="NCBI Taxonomy" id="2714938"/>
    <lineage>
        <taxon>Bacteria</taxon>
        <taxon>Bacillati</taxon>
        <taxon>Actinomycetota</taxon>
        <taxon>Actinomycetes</taxon>
        <taxon>Propionibacteriales</taxon>
        <taxon>Nocardioidaceae</taxon>
        <taxon>Nocardioides</taxon>
    </lineage>
</organism>
<keyword evidence="1" id="KW-0472">Membrane</keyword>
<dbReference type="AlphaFoldDB" id="A0A6G7YIA5"/>
<evidence type="ECO:0000313" key="3">
    <source>
        <dbReference type="Proteomes" id="UP000502035"/>
    </source>
</evidence>
<keyword evidence="3" id="KW-1185">Reference proteome</keyword>
<dbReference type="RefSeq" id="WP_166319723.1">
    <property type="nucleotide sequence ID" value="NZ_CP049866.1"/>
</dbReference>
<protein>
    <recommendedName>
        <fullName evidence="4">WD40 repeat domain-containing protein</fullName>
    </recommendedName>
</protein>
<evidence type="ECO:0000313" key="2">
    <source>
        <dbReference type="EMBL" id="QIK76357.1"/>
    </source>
</evidence>
<gene>
    <name evidence="2" type="ORF">G7071_13945</name>
</gene>
<proteinExistence type="predicted"/>